<dbReference type="NCBIfam" id="TIGR00966">
    <property type="entry name" value="transloc_SecF"/>
    <property type="match status" value="1"/>
</dbReference>
<name>A0ABP5C435_9ACTN</name>
<feature type="transmembrane region" description="Helical" evidence="9">
    <location>
        <begin position="169"/>
        <end position="190"/>
    </location>
</feature>
<evidence type="ECO:0000256" key="2">
    <source>
        <dbReference type="ARBA" id="ARBA00022448"/>
    </source>
</evidence>
<keyword evidence="13" id="KW-1185">Reference proteome</keyword>
<dbReference type="PANTHER" id="PTHR30081">
    <property type="entry name" value="PROTEIN-EXPORT MEMBRANE PROTEIN SEC"/>
    <property type="match status" value="1"/>
</dbReference>
<feature type="transmembrane region" description="Helical" evidence="9">
    <location>
        <begin position="282"/>
        <end position="306"/>
    </location>
</feature>
<feature type="transmembrane region" description="Helical" evidence="9">
    <location>
        <begin position="256"/>
        <end position="276"/>
    </location>
</feature>
<dbReference type="SUPFAM" id="SSF82866">
    <property type="entry name" value="Multidrug efflux transporter AcrB transmembrane domain"/>
    <property type="match status" value="1"/>
</dbReference>
<dbReference type="Gene3D" id="1.20.1640.10">
    <property type="entry name" value="Multidrug efflux transporter AcrB transmembrane domain"/>
    <property type="match status" value="1"/>
</dbReference>
<comment type="subcellular location">
    <subcellularLocation>
        <location evidence="1 9">Cell membrane</location>
        <topology evidence="1 9">Multi-pass membrane protein</topology>
    </subcellularLocation>
</comment>
<feature type="transmembrane region" description="Helical" evidence="9">
    <location>
        <begin position="27"/>
        <end position="49"/>
    </location>
</feature>
<accession>A0ABP5C435</accession>
<dbReference type="Pfam" id="PF02355">
    <property type="entry name" value="SecD_SecF_C"/>
    <property type="match status" value="1"/>
</dbReference>
<evidence type="ECO:0000256" key="3">
    <source>
        <dbReference type="ARBA" id="ARBA00022475"/>
    </source>
</evidence>
<dbReference type="EMBL" id="BAAAQM010000003">
    <property type="protein sequence ID" value="GAA1955802.1"/>
    <property type="molecule type" value="Genomic_DNA"/>
</dbReference>
<comment type="function">
    <text evidence="9">Part of the Sec protein translocase complex. Interacts with the SecYEG preprotein conducting channel. SecDF uses the proton motive force (PMF) to complete protein translocation after the ATP-dependent function of SecA.</text>
</comment>
<dbReference type="InterPro" id="IPR005665">
    <property type="entry name" value="SecF_bac"/>
</dbReference>
<evidence type="ECO:0000256" key="5">
    <source>
        <dbReference type="ARBA" id="ARBA00022927"/>
    </source>
</evidence>
<evidence type="ECO:0000256" key="7">
    <source>
        <dbReference type="ARBA" id="ARBA00023010"/>
    </source>
</evidence>
<proteinExistence type="inferred from homology"/>
<evidence type="ECO:0000256" key="8">
    <source>
        <dbReference type="ARBA" id="ARBA00023136"/>
    </source>
</evidence>
<feature type="transmembrane region" description="Helical" evidence="9">
    <location>
        <begin position="196"/>
        <end position="217"/>
    </location>
</feature>
<keyword evidence="2 9" id="KW-0813">Transport</keyword>
<dbReference type="NCBIfam" id="TIGR00916">
    <property type="entry name" value="2A0604s01"/>
    <property type="match status" value="1"/>
</dbReference>
<organism evidence="12 13">
    <name type="scientific">Catenulispora subtropica</name>
    <dbReference type="NCBI Taxonomy" id="450798"/>
    <lineage>
        <taxon>Bacteria</taxon>
        <taxon>Bacillati</taxon>
        <taxon>Actinomycetota</taxon>
        <taxon>Actinomycetes</taxon>
        <taxon>Catenulisporales</taxon>
        <taxon>Catenulisporaceae</taxon>
        <taxon>Catenulispora</taxon>
    </lineage>
</organism>
<feature type="transmembrane region" description="Helical" evidence="9">
    <location>
        <begin position="145"/>
        <end position="162"/>
    </location>
</feature>
<dbReference type="RefSeq" id="WP_344655660.1">
    <property type="nucleotide sequence ID" value="NZ_BAAAQM010000003.1"/>
</dbReference>
<reference evidence="13" key="1">
    <citation type="journal article" date="2019" name="Int. J. Syst. Evol. Microbiol.">
        <title>The Global Catalogue of Microorganisms (GCM) 10K type strain sequencing project: providing services to taxonomists for standard genome sequencing and annotation.</title>
        <authorList>
            <consortium name="The Broad Institute Genomics Platform"/>
            <consortium name="The Broad Institute Genome Sequencing Center for Infectious Disease"/>
            <person name="Wu L."/>
            <person name="Ma J."/>
        </authorList>
    </citation>
    <scope>NUCLEOTIDE SEQUENCE [LARGE SCALE GENOMIC DNA]</scope>
    <source>
        <strain evidence="13">JCM 16013</strain>
    </source>
</reference>
<evidence type="ECO:0000259" key="11">
    <source>
        <dbReference type="Pfam" id="PF02355"/>
    </source>
</evidence>
<comment type="similarity">
    <text evidence="9">Belongs to the SecD/SecF family. SecF subfamily.</text>
</comment>
<dbReference type="PANTHER" id="PTHR30081:SF8">
    <property type="entry name" value="PROTEIN TRANSLOCASE SUBUNIT SECF"/>
    <property type="match status" value="1"/>
</dbReference>
<evidence type="ECO:0000256" key="1">
    <source>
        <dbReference type="ARBA" id="ARBA00004651"/>
    </source>
</evidence>
<gene>
    <name evidence="9 12" type="primary">secF</name>
    <name evidence="12" type="ORF">GCM10009838_09420</name>
</gene>
<dbReference type="Proteomes" id="UP001499854">
    <property type="component" value="Unassembled WGS sequence"/>
</dbReference>
<comment type="caution">
    <text evidence="12">The sequence shown here is derived from an EMBL/GenBank/DDBJ whole genome shotgun (WGS) entry which is preliminary data.</text>
</comment>
<keyword evidence="8 9" id="KW-0472">Membrane</keyword>
<feature type="region of interest" description="Disordered" evidence="10">
    <location>
        <begin position="329"/>
        <end position="391"/>
    </location>
</feature>
<evidence type="ECO:0000313" key="12">
    <source>
        <dbReference type="EMBL" id="GAA1955802.1"/>
    </source>
</evidence>
<dbReference type="HAMAP" id="MF_01464_B">
    <property type="entry name" value="SecF_B"/>
    <property type="match status" value="1"/>
</dbReference>
<evidence type="ECO:0000256" key="9">
    <source>
        <dbReference type="HAMAP-Rule" id="MF_01464"/>
    </source>
</evidence>
<dbReference type="Pfam" id="PF07549">
    <property type="entry name" value="Sec_GG"/>
    <property type="match status" value="1"/>
</dbReference>
<keyword evidence="4 9" id="KW-0812">Transmembrane</keyword>
<comment type="subunit">
    <text evidence="9">Forms a complex with SecD. Part of the essential Sec protein translocation apparatus which comprises SecA, SecYEG and auxiliary proteins SecDF. Other proteins may also be involved.</text>
</comment>
<dbReference type="InterPro" id="IPR048634">
    <property type="entry name" value="SecD_SecF_C"/>
</dbReference>
<feature type="domain" description="Protein export membrane protein SecD/SecF C-terminal" evidence="11">
    <location>
        <begin position="124"/>
        <end position="310"/>
    </location>
</feature>
<protein>
    <recommendedName>
        <fullName evidence="9">Protein-export membrane protein SecF</fullName>
    </recommendedName>
</protein>
<dbReference type="InterPro" id="IPR022813">
    <property type="entry name" value="SecD/SecF_arch_bac"/>
</dbReference>
<evidence type="ECO:0000256" key="4">
    <source>
        <dbReference type="ARBA" id="ARBA00022692"/>
    </source>
</evidence>
<dbReference type="InterPro" id="IPR055344">
    <property type="entry name" value="SecD_SecF_C_bact"/>
</dbReference>
<dbReference type="InterPro" id="IPR022646">
    <property type="entry name" value="SecD/SecF_CS"/>
</dbReference>
<evidence type="ECO:0000313" key="13">
    <source>
        <dbReference type="Proteomes" id="UP001499854"/>
    </source>
</evidence>
<keyword evidence="7 9" id="KW-0811">Translocation</keyword>
<dbReference type="InterPro" id="IPR022645">
    <property type="entry name" value="SecD/SecF_bac"/>
</dbReference>
<dbReference type="PRINTS" id="PR01755">
    <property type="entry name" value="SECFTRNLCASE"/>
</dbReference>
<keyword evidence="6 9" id="KW-1133">Transmembrane helix</keyword>
<evidence type="ECO:0000256" key="6">
    <source>
        <dbReference type="ARBA" id="ARBA00022989"/>
    </source>
</evidence>
<evidence type="ECO:0000256" key="10">
    <source>
        <dbReference type="SAM" id="MobiDB-lite"/>
    </source>
</evidence>
<keyword evidence="3 9" id="KW-1003">Cell membrane</keyword>
<sequence length="391" mass="41157">MSASNSWGNRLYRGEVSYDFIGKQKRWYTISGALLLVSAVALLVLGLNFSLDFRGGSQFDVKSATASTETIKSSVAGIVKDPSVQTSNSAKDGRHIVVKTTPLNADEQDKVRTAVAAHAGDGVKPTDVSVTAVSGSWGHEITDKAITGLIIFVALVMLYLAVFYEWKMALSGIIALAHDLVITAGIYALVGFEVSPATVIGFLTILGYSLYDTVVVFDKVRENTAGLGTSKTDQSYTQAANLAVNQTLIRSLNTSLIALIPVAALLLAGTTVSGGAGVLQDLALALLVGIAVGTYSSIFIATPLLADLKEREPDMRALKRKAAGAQAKAAARAERTVPVQERVPGSFLGEGGDELGDVAEAGSARGDVPRGPRNQPVRGDRGRNRPSGKRR</sequence>
<keyword evidence="5 9" id="KW-0653">Protein transport</keyword>